<organism evidence="2 3">
    <name type="scientific">Lactuca saligna</name>
    <name type="common">Willowleaf lettuce</name>
    <dbReference type="NCBI Taxonomy" id="75948"/>
    <lineage>
        <taxon>Eukaryota</taxon>
        <taxon>Viridiplantae</taxon>
        <taxon>Streptophyta</taxon>
        <taxon>Embryophyta</taxon>
        <taxon>Tracheophyta</taxon>
        <taxon>Spermatophyta</taxon>
        <taxon>Magnoliopsida</taxon>
        <taxon>eudicotyledons</taxon>
        <taxon>Gunneridae</taxon>
        <taxon>Pentapetalae</taxon>
        <taxon>asterids</taxon>
        <taxon>campanulids</taxon>
        <taxon>Asterales</taxon>
        <taxon>Asteraceae</taxon>
        <taxon>Cichorioideae</taxon>
        <taxon>Cichorieae</taxon>
        <taxon>Lactucinae</taxon>
        <taxon>Lactuca</taxon>
    </lineage>
</organism>
<evidence type="ECO:0000313" key="3">
    <source>
        <dbReference type="Proteomes" id="UP001177003"/>
    </source>
</evidence>
<dbReference type="InterPro" id="IPR036047">
    <property type="entry name" value="F-box-like_dom_sf"/>
</dbReference>
<gene>
    <name evidence="2" type="ORF">LSALG_LOCUS26926</name>
</gene>
<protein>
    <recommendedName>
        <fullName evidence="1">F-box domain-containing protein</fullName>
    </recommendedName>
</protein>
<reference evidence="2" key="1">
    <citation type="submission" date="2023-04" db="EMBL/GenBank/DDBJ databases">
        <authorList>
            <person name="Vijverberg K."/>
            <person name="Xiong W."/>
            <person name="Schranz E."/>
        </authorList>
    </citation>
    <scope>NUCLEOTIDE SEQUENCE</scope>
</reference>
<dbReference type="Pfam" id="PF08268">
    <property type="entry name" value="FBA_3"/>
    <property type="match status" value="1"/>
</dbReference>
<dbReference type="PANTHER" id="PTHR31672:SF11">
    <property type="entry name" value="F-BOX PROTEIN CPR1-LIKE ISOFORM X2"/>
    <property type="match status" value="1"/>
</dbReference>
<dbReference type="SUPFAM" id="SSF81383">
    <property type="entry name" value="F-box domain"/>
    <property type="match status" value="1"/>
</dbReference>
<sequence>MRPSLDCNPINGVWLRASTMFSTMEELNKSIEMETSVSKKESEDEKTMRKRKRKKIDGFVFLPDDILLDILKRLPDASLRYKAKYVCKRWLDLIINMKLLDHVSFILQKTGNLTTRHVDIREEGEGLQVKVQDLDIPRIGIIKSWGNELMLISDYKKQSLYIYNLITKEGSYLPECNASCGGYCIIKCGVAISFHMFKGIYKVVHLFMGPPIECHILKLRSDNIASSKWKKIHVPCINGGSMYSSNPVSVQGRYFHWDNYIDKRLVSMDMVKEEIVDMSLPGDCKGVDYSIFEMGGSLALFAGDSAEKSEIWILKDFQKKKWEKLQSVTLEKWYYRRFPVCGVMSNRYIILECKYYNGMCYYDVKNGVVKMLDIHMNVDDGCLIQHHQVLNNLTA</sequence>
<dbReference type="Pfam" id="PF12937">
    <property type="entry name" value="F-box-like"/>
    <property type="match status" value="1"/>
</dbReference>
<dbReference type="AlphaFoldDB" id="A0AA35Z8E8"/>
<dbReference type="Proteomes" id="UP001177003">
    <property type="component" value="Chromosome 5"/>
</dbReference>
<evidence type="ECO:0000259" key="1">
    <source>
        <dbReference type="PROSITE" id="PS50181"/>
    </source>
</evidence>
<dbReference type="EMBL" id="OX465081">
    <property type="protein sequence ID" value="CAI9287569.1"/>
    <property type="molecule type" value="Genomic_DNA"/>
</dbReference>
<dbReference type="InterPro" id="IPR013187">
    <property type="entry name" value="F-box-assoc_dom_typ3"/>
</dbReference>
<keyword evidence="3" id="KW-1185">Reference proteome</keyword>
<dbReference type="NCBIfam" id="TIGR01640">
    <property type="entry name" value="F_box_assoc_1"/>
    <property type="match status" value="1"/>
</dbReference>
<proteinExistence type="predicted"/>
<dbReference type="PANTHER" id="PTHR31672">
    <property type="entry name" value="BNACNNG10540D PROTEIN"/>
    <property type="match status" value="1"/>
</dbReference>
<feature type="domain" description="F-box" evidence="1">
    <location>
        <begin position="56"/>
        <end position="103"/>
    </location>
</feature>
<dbReference type="InterPro" id="IPR001810">
    <property type="entry name" value="F-box_dom"/>
</dbReference>
<dbReference type="PROSITE" id="PS50181">
    <property type="entry name" value="FBOX"/>
    <property type="match status" value="1"/>
</dbReference>
<accession>A0AA35Z8E8</accession>
<evidence type="ECO:0000313" key="2">
    <source>
        <dbReference type="EMBL" id="CAI9287569.1"/>
    </source>
</evidence>
<dbReference type="Gene3D" id="1.20.1280.50">
    <property type="match status" value="1"/>
</dbReference>
<dbReference type="InterPro" id="IPR017451">
    <property type="entry name" value="F-box-assoc_interact_dom"/>
</dbReference>
<name>A0AA35Z8E8_LACSI</name>
<dbReference type="InterPro" id="IPR050796">
    <property type="entry name" value="SCF_F-box_component"/>
</dbReference>